<protein>
    <submittedName>
        <fullName evidence="1">Uncharacterized protein</fullName>
    </submittedName>
</protein>
<comment type="caution">
    <text evidence="1">The sequence shown here is derived from an EMBL/GenBank/DDBJ whole genome shotgun (WGS) entry which is preliminary data.</text>
</comment>
<dbReference type="RefSeq" id="WP_226754604.1">
    <property type="nucleotide sequence ID" value="NZ_JAJATW010000014.1"/>
</dbReference>
<dbReference type="EMBL" id="JAJATW010000014">
    <property type="protein sequence ID" value="MCB5162251.1"/>
    <property type="molecule type" value="Genomic_DNA"/>
</dbReference>
<dbReference type="AlphaFoldDB" id="A0A9X1LEY0"/>
<dbReference type="Proteomes" id="UP001139095">
    <property type="component" value="Unassembled WGS sequence"/>
</dbReference>
<accession>A0A9X1LEY0</accession>
<gene>
    <name evidence="1" type="ORF">LG368_10085</name>
</gene>
<name>A0A9X1LEY0_9GAMM</name>
<reference evidence="1" key="1">
    <citation type="submission" date="2021-10" db="EMBL/GenBank/DDBJ databases">
        <title>Marinomonas pontica sp. nov., isolated from the Black Sea.</title>
        <authorList>
            <person name="Zhao L.-H."/>
            <person name="Xue J.-H."/>
        </authorList>
    </citation>
    <scope>NUCLEOTIDE SEQUENCE</scope>
    <source>
        <strain evidence="1">E8</strain>
    </source>
</reference>
<evidence type="ECO:0000313" key="1">
    <source>
        <dbReference type="EMBL" id="MCB5162251.1"/>
    </source>
</evidence>
<evidence type="ECO:0000313" key="2">
    <source>
        <dbReference type="Proteomes" id="UP001139095"/>
    </source>
</evidence>
<organism evidence="1 2">
    <name type="scientific">Marinomonas algarum</name>
    <dbReference type="NCBI Taxonomy" id="2883105"/>
    <lineage>
        <taxon>Bacteria</taxon>
        <taxon>Pseudomonadati</taxon>
        <taxon>Pseudomonadota</taxon>
        <taxon>Gammaproteobacteria</taxon>
        <taxon>Oceanospirillales</taxon>
        <taxon>Oceanospirillaceae</taxon>
        <taxon>Marinomonas</taxon>
    </lineage>
</organism>
<sequence length="89" mass="10231">MTQDQCVSLLERATEEILPEYEWHAFIGMSIRGNPALETLRMQCIAIDEEGIKGTHKVKGQACLLFNQQGRVQLSVLLDEWQHKTDYLI</sequence>
<proteinExistence type="predicted"/>
<keyword evidence="2" id="KW-1185">Reference proteome</keyword>